<protein>
    <recommendedName>
        <fullName evidence="5">Imidazole glycerol phosphate synthase subunit HisF</fullName>
        <ecNumber evidence="4">4.3.2.10</ecNumber>
    </recommendedName>
    <alternativeName>
        <fullName evidence="10">IGP synthase cyclase subunit</fullName>
    </alternativeName>
    <alternativeName>
        <fullName evidence="11">IGP synthase subunit HisF</fullName>
    </alternativeName>
    <alternativeName>
        <fullName evidence="12">ImGP synthase subunit HisF</fullName>
    </alternativeName>
</protein>
<dbReference type="Pfam" id="PF00977">
    <property type="entry name" value="His_biosynth"/>
    <property type="match status" value="1"/>
</dbReference>
<dbReference type="RefSeq" id="WP_227283428.1">
    <property type="nucleotide sequence ID" value="NZ_JAJDLA010000007.1"/>
</dbReference>
<organism evidence="15 16">
    <name type="scientific">Veillonella nakazawae</name>
    <dbReference type="NCBI Taxonomy" id="2682456"/>
    <lineage>
        <taxon>Bacteria</taxon>
        <taxon>Bacillati</taxon>
        <taxon>Bacillota</taxon>
        <taxon>Negativicutes</taxon>
        <taxon>Veillonellales</taxon>
        <taxon>Veillonellaceae</taxon>
        <taxon>Veillonella</taxon>
    </lineage>
</organism>
<dbReference type="Proteomes" id="UP001198010">
    <property type="component" value="Unassembled WGS sequence"/>
</dbReference>
<dbReference type="EMBL" id="JAJDLA010000007">
    <property type="protein sequence ID" value="MCB8605771.1"/>
    <property type="molecule type" value="Genomic_DNA"/>
</dbReference>
<dbReference type="PANTHER" id="PTHR21235:SF2">
    <property type="entry name" value="IMIDAZOLE GLYCEROL PHOSPHATE SYNTHASE HISHF"/>
    <property type="match status" value="1"/>
</dbReference>
<evidence type="ECO:0000256" key="12">
    <source>
        <dbReference type="ARBA" id="ARBA00032401"/>
    </source>
</evidence>
<evidence type="ECO:0000256" key="6">
    <source>
        <dbReference type="ARBA" id="ARBA00022605"/>
    </source>
</evidence>
<evidence type="ECO:0000256" key="1">
    <source>
        <dbReference type="ARBA" id="ARBA00005091"/>
    </source>
</evidence>
<name>A0AB35HD81_9FIRM</name>
<gene>
    <name evidence="15" type="ORF">LJD63_05805</name>
</gene>
<keyword evidence="6 14" id="KW-0028">Amino-acid biosynthesis</keyword>
<accession>A0AB35HD81</accession>
<evidence type="ECO:0000313" key="16">
    <source>
        <dbReference type="Proteomes" id="UP001198010"/>
    </source>
</evidence>
<keyword evidence="7 14" id="KW-0368">Histidine biosynthesis</keyword>
<dbReference type="InterPro" id="IPR050064">
    <property type="entry name" value="IGPS_HisA/HisF"/>
</dbReference>
<dbReference type="InterPro" id="IPR004651">
    <property type="entry name" value="HisF"/>
</dbReference>
<evidence type="ECO:0000256" key="11">
    <source>
        <dbReference type="ARBA" id="ARBA00031409"/>
    </source>
</evidence>
<evidence type="ECO:0000313" key="15">
    <source>
        <dbReference type="EMBL" id="MCB8605771.1"/>
    </source>
</evidence>
<dbReference type="EC" id="4.3.2.10" evidence="4"/>
<evidence type="ECO:0000256" key="5">
    <source>
        <dbReference type="ARBA" id="ARBA00016318"/>
    </source>
</evidence>
<comment type="catalytic activity">
    <reaction evidence="13">
        <text>5-[(5-phospho-1-deoxy-D-ribulos-1-ylimino)methylamino]-1-(5-phospho-beta-D-ribosyl)imidazole-4-carboxamide + L-glutamine = D-erythro-1-(imidazol-4-yl)glycerol 3-phosphate + 5-amino-1-(5-phospho-beta-D-ribosyl)imidazole-4-carboxamide + L-glutamate + H(+)</text>
        <dbReference type="Rhea" id="RHEA:24793"/>
        <dbReference type="ChEBI" id="CHEBI:15378"/>
        <dbReference type="ChEBI" id="CHEBI:29985"/>
        <dbReference type="ChEBI" id="CHEBI:58278"/>
        <dbReference type="ChEBI" id="CHEBI:58359"/>
        <dbReference type="ChEBI" id="CHEBI:58475"/>
        <dbReference type="ChEBI" id="CHEBI:58525"/>
        <dbReference type="EC" id="4.3.2.10"/>
    </reaction>
</comment>
<evidence type="ECO:0000256" key="9">
    <source>
        <dbReference type="ARBA" id="ARBA00025475"/>
    </source>
</evidence>
<evidence type="ECO:0000256" key="4">
    <source>
        <dbReference type="ARBA" id="ARBA00012809"/>
    </source>
</evidence>
<dbReference type="InterPro" id="IPR011060">
    <property type="entry name" value="RibuloseP-bd_barrel"/>
</dbReference>
<evidence type="ECO:0000256" key="14">
    <source>
        <dbReference type="RuleBase" id="RU003657"/>
    </source>
</evidence>
<evidence type="ECO:0000256" key="2">
    <source>
        <dbReference type="ARBA" id="ARBA00009667"/>
    </source>
</evidence>
<dbReference type="AlphaFoldDB" id="A0AB35HD81"/>
<dbReference type="CDD" id="cd04731">
    <property type="entry name" value="HisF"/>
    <property type="match status" value="1"/>
</dbReference>
<dbReference type="Gene3D" id="3.20.20.70">
    <property type="entry name" value="Aldolase class I"/>
    <property type="match status" value="1"/>
</dbReference>
<comment type="pathway">
    <text evidence="1">Amino-acid biosynthesis; L-histidine biosynthesis; L-histidine from 5-phospho-alpha-D-ribose 1-diphosphate: step 5/9.</text>
</comment>
<comment type="caution">
    <text evidence="15">The sequence shown here is derived from an EMBL/GenBank/DDBJ whole genome shotgun (WGS) entry which is preliminary data.</text>
</comment>
<dbReference type="GO" id="GO:0000107">
    <property type="term" value="F:imidazoleglycerol-phosphate synthase activity"/>
    <property type="evidence" value="ECO:0007669"/>
    <property type="project" value="InterPro"/>
</dbReference>
<dbReference type="PANTHER" id="PTHR21235">
    <property type="entry name" value="IMIDAZOLE GLYCEROL PHOSPHATE SYNTHASE SUBUNIT HISF/H IGP SYNTHASE SUBUNIT HISF/H"/>
    <property type="match status" value="1"/>
</dbReference>
<dbReference type="GO" id="GO:0016829">
    <property type="term" value="F:lyase activity"/>
    <property type="evidence" value="ECO:0007669"/>
    <property type="project" value="UniProtKB-KW"/>
</dbReference>
<comment type="subunit">
    <text evidence="3">Heterodimer of HisH and HisF.</text>
</comment>
<proteinExistence type="inferred from homology"/>
<evidence type="ECO:0000256" key="10">
    <source>
        <dbReference type="ARBA" id="ARBA00030264"/>
    </source>
</evidence>
<dbReference type="GO" id="GO:0000105">
    <property type="term" value="P:L-histidine biosynthetic process"/>
    <property type="evidence" value="ECO:0007669"/>
    <property type="project" value="UniProtKB-KW"/>
</dbReference>
<sequence length="256" mass="27348">MLAKRIIPCLGVANGRVQNGVQFRDMVDAGDPVECAERYEIQGADELVLLDITATTEARKTFTDIVLNASDKVFMPLTVGGGITSVEDMTQLMKAGADKVSINTAALSNPSLITEGAKKFGNQGIVVCLDVKYNPFEKMWYAYGHGTSNDPGAQCKNALEWAKEAVDRGAGELLVTSIDRHGTGLGFDIELYQALAEVVDVPVTAFGGAGNIQHFVDLFTKINVTGALASALLHNKVLTIKDIKKALHAAGIVVRQ</sequence>
<evidence type="ECO:0000256" key="13">
    <source>
        <dbReference type="ARBA" id="ARBA00047838"/>
    </source>
</evidence>
<evidence type="ECO:0000256" key="7">
    <source>
        <dbReference type="ARBA" id="ARBA00023102"/>
    </source>
</evidence>
<keyword evidence="8" id="KW-0456">Lyase</keyword>
<evidence type="ECO:0000256" key="8">
    <source>
        <dbReference type="ARBA" id="ARBA00023239"/>
    </source>
</evidence>
<dbReference type="SUPFAM" id="SSF51366">
    <property type="entry name" value="Ribulose-phoshate binding barrel"/>
    <property type="match status" value="1"/>
</dbReference>
<comment type="function">
    <text evidence="9">IGPS catalyzes the conversion of PRFAR and glutamine to IGP, AICAR and glutamate. The HisF subunit catalyzes the cyclization activity that produces IGP and AICAR from PRFAR using the ammonia provided by the HisH subunit.</text>
</comment>
<reference evidence="15" key="1">
    <citation type="submission" date="2021-10" db="EMBL/GenBank/DDBJ databases">
        <title>Collection of gut derived symbiotic bacterial strains cultured from healthy donors.</title>
        <authorList>
            <person name="Lin H."/>
            <person name="Littmann E."/>
            <person name="Kohout C."/>
            <person name="Pamer E.G."/>
        </authorList>
    </citation>
    <scope>NUCLEOTIDE SEQUENCE</scope>
    <source>
        <strain evidence="15">DFI.4.35</strain>
    </source>
</reference>
<dbReference type="InterPro" id="IPR006062">
    <property type="entry name" value="His_biosynth"/>
</dbReference>
<dbReference type="InterPro" id="IPR013785">
    <property type="entry name" value="Aldolase_TIM"/>
</dbReference>
<evidence type="ECO:0000256" key="3">
    <source>
        <dbReference type="ARBA" id="ARBA00011152"/>
    </source>
</evidence>
<comment type="similarity">
    <text evidence="2 14">Belongs to the HisA/HisF family.</text>
</comment>